<dbReference type="AlphaFoldDB" id="A0A9P4LLU2"/>
<feature type="region of interest" description="Disordered" evidence="1">
    <location>
        <begin position="1"/>
        <end position="57"/>
    </location>
</feature>
<feature type="region of interest" description="Disordered" evidence="1">
    <location>
        <begin position="76"/>
        <end position="97"/>
    </location>
</feature>
<protein>
    <recommendedName>
        <fullName evidence="4">CRIB domain-containing protein</fullName>
    </recommendedName>
</protein>
<organism evidence="2 3">
    <name type="scientific">Setomelanomma holmii</name>
    <dbReference type="NCBI Taxonomy" id="210430"/>
    <lineage>
        <taxon>Eukaryota</taxon>
        <taxon>Fungi</taxon>
        <taxon>Dikarya</taxon>
        <taxon>Ascomycota</taxon>
        <taxon>Pezizomycotina</taxon>
        <taxon>Dothideomycetes</taxon>
        <taxon>Pleosporomycetidae</taxon>
        <taxon>Pleosporales</taxon>
        <taxon>Pleosporineae</taxon>
        <taxon>Phaeosphaeriaceae</taxon>
        <taxon>Setomelanomma</taxon>
    </lineage>
</organism>
<reference evidence="2" key="1">
    <citation type="journal article" date="2020" name="Stud. Mycol.">
        <title>101 Dothideomycetes genomes: a test case for predicting lifestyles and emergence of pathogens.</title>
        <authorList>
            <person name="Haridas S."/>
            <person name="Albert R."/>
            <person name="Binder M."/>
            <person name="Bloem J."/>
            <person name="Labutti K."/>
            <person name="Salamov A."/>
            <person name="Andreopoulos B."/>
            <person name="Baker S."/>
            <person name="Barry K."/>
            <person name="Bills G."/>
            <person name="Bluhm B."/>
            <person name="Cannon C."/>
            <person name="Castanera R."/>
            <person name="Culley D."/>
            <person name="Daum C."/>
            <person name="Ezra D."/>
            <person name="Gonzalez J."/>
            <person name="Henrissat B."/>
            <person name="Kuo A."/>
            <person name="Liang C."/>
            <person name="Lipzen A."/>
            <person name="Lutzoni F."/>
            <person name="Magnuson J."/>
            <person name="Mondo S."/>
            <person name="Nolan M."/>
            <person name="Ohm R."/>
            <person name="Pangilinan J."/>
            <person name="Park H.-J."/>
            <person name="Ramirez L."/>
            <person name="Alfaro M."/>
            <person name="Sun H."/>
            <person name="Tritt A."/>
            <person name="Yoshinaga Y."/>
            <person name="Zwiers L.-H."/>
            <person name="Turgeon B."/>
            <person name="Goodwin S."/>
            <person name="Spatafora J."/>
            <person name="Crous P."/>
            <person name="Grigoriev I."/>
        </authorList>
    </citation>
    <scope>NUCLEOTIDE SEQUENCE</scope>
    <source>
        <strain evidence="2">CBS 110217</strain>
    </source>
</reference>
<proteinExistence type="predicted"/>
<feature type="region of interest" description="Disordered" evidence="1">
    <location>
        <begin position="601"/>
        <end position="622"/>
    </location>
</feature>
<comment type="caution">
    <text evidence="2">The sequence shown here is derived from an EMBL/GenBank/DDBJ whole genome shotgun (WGS) entry which is preliminary data.</text>
</comment>
<feature type="compositionally biased region" description="Polar residues" evidence="1">
    <location>
        <begin position="234"/>
        <end position="256"/>
    </location>
</feature>
<gene>
    <name evidence="2" type="ORF">EK21DRAFT_68705</name>
</gene>
<feature type="compositionally biased region" description="Polar residues" evidence="1">
    <location>
        <begin position="332"/>
        <end position="341"/>
    </location>
</feature>
<feature type="compositionally biased region" description="Low complexity" evidence="1">
    <location>
        <begin position="214"/>
        <end position="223"/>
    </location>
</feature>
<feature type="compositionally biased region" description="Basic residues" evidence="1">
    <location>
        <begin position="484"/>
        <end position="497"/>
    </location>
</feature>
<sequence>MFVSHKSDASPQSGQTSMEFPVGAVPPASSSDPWNAQSLDDSTNGATQLPEQRHRAYSGKRISVFNLRARSNTATSTISSFTSLSPSSMARGEAPRPGSPFVFLPEGSHGPVEQSGYRKSLFRGMKGKRLSESVSSSMIVTEFQEMDVGDKRTSVLRKAKRRNNQSEAPSQSLKSRISSPFGFQHLTHTDRHNFAAVAQTSGDKLAPGFREVHSSQQPGDDPSGSGGSDLHFDNFSSDNLLAQGHRSPTSMSFGSPPQSPERNRRLQQADSAPHGQASRPALRLTRSVESFSQPGVLHRNHRHSQSVVAPPRLLSLQSLASINDVPEEFPPQRQNRQPNGRSRSKRESGIWDSFSLAAAATEPHLPGIRDDSIYVGHALTTPDDTAIQAMTPPFSPSLDDVAEEPERYVRPRPAPAPPLRSPTTPGSPSFDSTIFNHQRSPNARSRSRGNSHSSPRSFSQRPLHSRPSSQMSDTLGSSDLVRRASVRRPSANRRKSNTWRAPEESWEEDIDYIYEHALEADCDFDWDRASEEETSNSPQRSASGRQASQRPAQTLQAPFNPPARHQSSDFRASLLVPSAVRTPDLEPASATSASTMEAALKTPNDPFHRSSVNSMGGFIDPSLLVPQDYKEDREHMYEDLLNDYEDSERHFPMLDPRHSSTSSARSRRSSYDSSLISSAQSSGLWSSPVRRSASSAGSVPDLVPSRRTRRDLSFSLVVDQMSESIASLSHLDEEKEDDDVTPPGRVLENRTFFPSDDEEKESDTQKTSIEDELRASLELACRGSQRESEKAHSSNVAHNNSQCSTHAPTRHRKQAMSDGAAKLLDQISATSETQHKPSRNRAATTSARSPMLSLFPAPPRNSPTPNRM</sequence>
<feature type="region of interest" description="Disordered" evidence="1">
    <location>
        <begin position="158"/>
        <end position="177"/>
    </location>
</feature>
<keyword evidence="3" id="KW-1185">Reference proteome</keyword>
<feature type="compositionally biased region" description="Low complexity" evidence="1">
    <location>
        <begin position="76"/>
        <end position="88"/>
    </location>
</feature>
<dbReference type="EMBL" id="ML978206">
    <property type="protein sequence ID" value="KAF2028997.1"/>
    <property type="molecule type" value="Genomic_DNA"/>
</dbReference>
<feature type="compositionally biased region" description="Basic and acidic residues" evidence="1">
    <location>
        <begin position="762"/>
        <end position="775"/>
    </location>
</feature>
<evidence type="ECO:0008006" key="4">
    <source>
        <dbReference type="Google" id="ProtNLM"/>
    </source>
</evidence>
<feature type="region of interest" description="Disordered" evidence="1">
    <location>
        <begin position="208"/>
        <end position="283"/>
    </location>
</feature>
<feature type="region of interest" description="Disordered" evidence="1">
    <location>
        <begin position="384"/>
        <end position="502"/>
    </location>
</feature>
<feature type="compositionally biased region" description="Polar residues" evidence="1">
    <location>
        <begin position="28"/>
        <end position="50"/>
    </location>
</feature>
<feature type="compositionally biased region" description="Polar residues" evidence="1">
    <location>
        <begin position="793"/>
        <end position="807"/>
    </location>
</feature>
<feature type="compositionally biased region" description="Polar residues" evidence="1">
    <location>
        <begin position="535"/>
        <end position="557"/>
    </location>
</feature>
<feature type="region of interest" description="Disordered" evidence="1">
    <location>
        <begin position="325"/>
        <end position="348"/>
    </location>
</feature>
<name>A0A9P4LLU2_9PLEO</name>
<feature type="region of interest" description="Disordered" evidence="1">
    <location>
        <begin position="727"/>
        <end position="868"/>
    </location>
</feature>
<accession>A0A9P4LLU2</accession>
<feature type="region of interest" description="Disordered" evidence="1">
    <location>
        <begin position="529"/>
        <end position="568"/>
    </location>
</feature>
<evidence type="ECO:0000313" key="3">
    <source>
        <dbReference type="Proteomes" id="UP000799777"/>
    </source>
</evidence>
<feature type="compositionally biased region" description="Polar residues" evidence="1">
    <location>
        <begin position="421"/>
        <end position="477"/>
    </location>
</feature>
<dbReference type="OrthoDB" id="24581at2759"/>
<feature type="compositionally biased region" description="Polar residues" evidence="1">
    <location>
        <begin position="165"/>
        <end position="177"/>
    </location>
</feature>
<evidence type="ECO:0000313" key="2">
    <source>
        <dbReference type="EMBL" id="KAF2028997.1"/>
    </source>
</evidence>
<evidence type="ECO:0000256" key="1">
    <source>
        <dbReference type="SAM" id="MobiDB-lite"/>
    </source>
</evidence>
<dbReference type="Proteomes" id="UP000799777">
    <property type="component" value="Unassembled WGS sequence"/>
</dbReference>
<feature type="compositionally biased region" description="Polar residues" evidence="1">
    <location>
        <begin position="9"/>
        <end position="18"/>
    </location>
</feature>